<evidence type="ECO:0000313" key="2">
    <source>
        <dbReference type="EMBL" id="PJC24887.1"/>
    </source>
</evidence>
<comment type="caution">
    <text evidence="2">The sequence shown here is derived from an EMBL/GenBank/DDBJ whole genome shotgun (WGS) entry which is preliminary data.</text>
</comment>
<keyword evidence="1" id="KW-0812">Transmembrane</keyword>
<dbReference type="Proteomes" id="UP000230251">
    <property type="component" value="Unassembled WGS sequence"/>
</dbReference>
<evidence type="ECO:0000256" key="1">
    <source>
        <dbReference type="SAM" id="Phobius"/>
    </source>
</evidence>
<evidence type="ECO:0000313" key="3">
    <source>
        <dbReference type="Proteomes" id="UP000230251"/>
    </source>
</evidence>
<reference evidence="3" key="1">
    <citation type="submission" date="2017-09" db="EMBL/GenBank/DDBJ databases">
        <title>Depth-based differentiation of microbial function through sediment-hosted aquifers and enrichment of novel symbionts in the deep terrestrial subsurface.</title>
        <authorList>
            <person name="Probst A.J."/>
            <person name="Ladd B."/>
            <person name="Jarett J.K."/>
            <person name="Geller-Mcgrath D.E."/>
            <person name="Sieber C.M.K."/>
            <person name="Emerson J.B."/>
            <person name="Anantharaman K."/>
            <person name="Thomas B.C."/>
            <person name="Malmstrom R."/>
            <person name="Stieglmeier M."/>
            <person name="Klingl A."/>
            <person name="Woyke T."/>
            <person name="Ryan C.M."/>
            <person name="Banfield J.F."/>
        </authorList>
    </citation>
    <scope>NUCLEOTIDE SEQUENCE [LARGE SCALE GENOMIC DNA]</scope>
</reference>
<feature type="transmembrane region" description="Helical" evidence="1">
    <location>
        <begin position="12"/>
        <end position="30"/>
    </location>
</feature>
<accession>A0A2M8EQC6</accession>
<proteinExistence type="predicted"/>
<sequence length="94" mass="10502">MIQWFLRHSPKMFYVGFLAICLGVGLEYLVSRNADQKLSQIDYQNHPITSLAAGARIHEIELAANAFWRTVSLAGFVVCVFGAVGVAFNERNQN</sequence>
<organism evidence="2 3">
    <name type="scientific">Candidatus Uhrbacteria bacterium CG_4_9_14_0_2_um_filter_41_50</name>
    <dbReference type="NCBI Taxonomy" id="1975031"/>
    <lineage>
        <taxon>Bacteria</taxon>
        <taxon>Candidatus Uhriibacteriota</taxon>
    </lineage>
</organism>
<gene>
    <name evidence="2" type="ORF">CO057_00495</name>
</gene>
<dbReference type="EMBL" id="PFSI01000011">
    <property type="protein sequence ID" value="PJC24887.1"/>
    <property type="molecule type" value="Genomic_DNA"/>
</dbReference>
<name>A0A2M8EQC6_9BACT</name>
<dbReference type="AlphaFoldDB" id="A0A2M8EQC6"/>
<feature type="transmembrane region" description="Helical" evidence="1">
    <location>
        <begin position="66"/>
        <end position="88"/>
    </location>
</feature>
<keyword evidence="1" id="KW-0472">Membrane</keyword>
<keyword evidence="1" id="KW-1133">Transmembrane helix</keyword>
<protein>
    <submittedName>
        <fullName evidence="2">Uncharacterized protein</fullName>
    </submittedName>
</protein>